<dbReference type="Proteomes" id="UP000694843">
    <property type="component" value="Unplaced"/>
</dbReference>
<evidence type="ECO:0000256" key="1">
    <source>
        <dbReference type="SAM" id="SignalP"/>
    </source>
</evidence>
<organism evidence="2 3">
    <name type="scientific">Hyalella azteca</name>
    <name type="common">Amphipod</name>
    <dbReference type="NCBI Taxonomy" id="294128"/>
    <lineage>
        <taxon>Eukaryota</taxon>
        <taxon>Metazoa</taxon>
        <taxon>Ecdysozoa</taxon>
        <taxon>Arthropoda</taxon>
        <taxon>Crustacea</taxon>
        <taxon>Multicrustacea</taxon>
        <taxon>Malacostraca</taxon>
        <taxon>Eumalacostraca</taxon>
        <taxon>Peracarida</taxon>
        <taxon>Amphipoda</taxon>
        <taxon>Senticaudata</taxon>
        <taxon>Talitrida</taxon>
        <taxon>Talitroidea</taxon>
        <taxon>Hyalellidae</taxon>
        <taxon>Hyalella</taxon>
    </lineage>
</organism>
<name>A0A979FWU2_HYAAZ</name>
<accession>A0A979FWU2</accession>
<gene>
    <name evidence="3" type="primary">LOC108669347</name>
</gene>
<evidence type="ECO:0000313" key="2">
    <source>
        <dbReference type="Proteomes" id="UP000694843"/>
    </source>
</evidence>
<dbReference type="GeneID" id="108669347"/>
<protein>
    <submittedName>
        <fullName evidence="3">Uncharacterized protein LOC108669347 isoform X1</fullName>
    </submittedName>
</protein>
<dbReference type="OrthoDB" id="6376556at2759"/>
<sequence>MMLSAVLWLALASPCFSASLTQRQFRQFGGVPQLQGSINNGYLPPRPTSGPGTCQQSTAFVTSTQYSNQVVTSTIYSNGGGQIITQTVFSTQFIPTTFFSNLISTIVVNSGQIQTQFITITITNTRTQFVTQPGGISFVTSTQFVDVPQIDLQTRFITRTVQIPSTGVTTVFSTTVIPQQVVSTIFNSQFVTRTMIIPGQTRTVVSTLFSTIFSTVSIPGQTIFQTQTIFSTNFIPQTITLPGATRTVVSTVIQPVFTTIFSTVFSGNIQTSFVTSTQYDNRVITSTIVTQVNNFNTRTVTVPQVSTSVVIQNQVTTSTGFTQVVIPTFVTVSGGNGVVTVTRTVVSTQVIPGSGQTVFVTRTVFSTSFITSTVFNTNVQTTVITITQPCSGGGTSTGGYNYTPPRVAFNPFN</sequence>
<reference evidence="3" key="1">
    <citation type="submission" date="2025-08" db="UniProtKB">
        <authorList>
            <consortium name="RefSeq"/>
        </authorList>
    </citation>
    <scope>IDENTIFICATION</scope>
    <source>
        <tissue evidence="3">Whole organism</tissue>
    </source>
</reference>
<feature type="signal peptide" evidence="1">
    <location>
        <begin position="1"/>
        <end position="17"/>
    </location>
</feature>
<keyword evidence="2" id="KW-1185">Reference proteome</keyword>
<evidence type="ECO:0000313" key="3">
    <source>
        <dbReference type="RefSeq" id="XP_047740977.1"/>
    </source>
</evidence>
<dbReference type="RefSeq" id="XP_047740977.1">
    <property type="nucleotide sequence ID" value="XM_047885021.1"/>
</dbReference>
<dbReference type="AlphaFoldDB" id="A0A979FWU2"/>
<keyword evidence="1" id="KW-0732">Signal</keyword>
<feature type="chain" id="PRO_5038122917" evidence="1">
    <location>
        <begin position="18"/>
        <end position="413"/>
    </location>
</feature>
<proteinExistence type="predicted"/>